<dbReference type="RefSeq" id="XP_002178037.1">
    <property type="nucleotide sequence ID" value="XM_002178001.1"/>
</dbReference>
<dbReference type="InterPro" id="IPR036038">
    <property type="entry name" value="Aminotransferase-like"/>
</dbReference>
<organism evidence="7 8">
    <name type="scientific">Phaeodactylum tricornutum (strain CCAP 1055/1)</name>
    <dbReference type="NCBI Taxonomy" id="556484"/>
    <lineage>
        <taxon>Eukaryota</taxon>
        <taxon>Sar</taxon>
        <taxon>Stramenopiles</taxon>
        <taxon>Ochrophyta</taxon>
        <taxon>Bacillariophyta</taxon>
        <taxon>Bacillariophyceae</taxon>
        <taxon>Bacillariophycidae</taxon>
        <taxon>Naviculales</taxon>
        <taxon>Phaeodactylaceae</taxon>
        <taxon>Phaeodactylum</taxon>
    </lineage>
</organism>
<dbReference type="NCBIfam" id="NF009897">
    <property type="entry name" value="PRK13357.1"/>
    <property type="match status" value="1"/>
</dbReference>
<dbReference type="Gene3D" id="3.30.470.10">
    <property type="match status" value="1"/>
</dbReference>
<keyword evidence="8" id="KW-1185">Reference proteome</keyword>
<keyword evidence="5" id="KW-0663">Pyridoxal phosphate</keyword>
<dbReference type="PIRSF" id="PIRSF006468">
    <property type="entry name" value="BCAT1"/>
    <property type="match status" value="1"/>
</dbReference>
<comment type="cofactor">
    <cofactor evidence="1">
        <name>pyridoxal 5'-phosphate</name>
        <dbReference type="ChEBI" id="CHEBI:597326"/>
    </cofactor>
</comment>
<dbReference type="eggNOG" id="KOG0975">
    <property type="taxonomic scope" value="Eukaryota"/>
</dbReference>
<dbReference type="Gene3D" id="3.20.10.10">
    <property type="entry name" value="D-amino Acid Aminotransferase, subunit A, domain 2"/>
    <property type="match status" value="1"/>
</dbReference>
<dbReference type="OrthoDB" id="1732691at2759"/>
<dbReference type="PANTHER" id="PTHR42825:SF2">
    <property type="entry name" value="BRANCHED-CHAIN-AMINO-ACID AMINOTRANSFERASE 3, CHLOROPLASTIC-RELATED"/>
    <property type="match status" value="1"/>
</dbReference>
<dbReference type="HOGENOM" id="CLU_031922_4_0_1"/>
<dbReference type="Pfam" id="PF01063">
    <property type="entry name" value="Aminotran_4"/>
    <property type="match status" value="1"/>
</dbReference>
<dbReference type="AlphaFoldDB" id="B7FST5"/>
<feature type="modified residue" description="N6-(pyridoxal phosphate)lysine" evidence="6">
    <location>
        <position position="169"/>
    </location>
</feature>
<dbReference type="CDD" id="cd01557">
    <property type="entry name" value="BCAT_beta_family"/>
    <property type="match status" value="1"/>
</dbReference>
<evidence type="ECO:0000256" key="1">
    <source>
        <dbReference type="ARBA" id="ARBA00001933"/>
    </source>
</evidence>
<dbReference type="InterPro" id="IPR005786">
    <property type="entry name" value="B_amino_transII"/>
</dbReference>
<keyword evidence="4" id="KW-0808">Transferase</keyword>
<evidence type="ECO:0008006" key="9">
    <source>
        <dbReference type="Google" id="ProtNLM"/>
    </source>
</evidence>
<dbReference type="PANTHER" id="PTHR42825">
    <property type="entry name" value="AMINO ACID AMINOTRANSFERASE"/>
    <property type="match status" value="1"/>
</dbReference>
<dbReference type="Proteomes" id="UP000000759">
    <property type="component" value="Chromosome 2"/>
</dbReference>
<dbReference type="PaxDb" id="2850-Phatr32849"/>
<name>B7FST5_PHATC</name>
<evidence type="ECO:0000256" key="6">
    <source>
        <dbReference type="PIRSR" id="PIRSR006468-1"/>
    </source>
</evidence>
<dbReference type="GO" id="GO:0004084">
    <property type="term" value="F:branched-chain-amino-acid transaminase activity"/>
    <property type="evidence" value="ECO:0007669"/>
    <property type="project" value="InterPro"/>
</dbReference>
<evidence type="ECO:0000256" key="4">
    <source>
        <dbReference type="ARBA" id="ARBA00022679"/>
    </source>
</evidence>
<dbReference type="KEGG" id="pti:PHATRDRAFT_32849"/>
<dbReference type="InterPro" id="IPR043132">
    <property type="entry name" value="BCAT-like_C"/>
</dbReference>
<proteinExistence type="inferred from homology"/>
<evidence type="ECO:0000313" key="8">
    <source>
        <dbReference type="Proteomes" id="UP000000759"/>
    </source>
</evidence>
<evidence type="ECO:0000313" key="7">
    <source>
        <dbReference type="EMBL" id="EEC50851.1"/>
    </source>
</evidence>
<evidence type="ECO:0000256" key="3">
    <source>
        <dbReference type="ARBA" id="ARBA00022576"/>
    </source>
</evidence>
<sequence>MWVNTVQVHESQEPSYSSDAIEPMSKLHLSPSETVLNYGQALFEGLKAFRREDGSIVMFRPQMNAARMQQGARRFLLPPVPTDVFVKAAESVVRANARWVPPHQKGALYLRPLLMGTGAGLGVKPSTETTFCIFCSPVGNYFKGDLKAIRLQAVRGYSRAAPGGSGAVKATGNYAPAFLAQKRVKERGFDEILCLDAVTGEAVEEAGASNFSAIFPNNTIVTPTLDTETILPGVTRESIMELAKTECGYKIITGRLTLDDLREAREAFCCGTGAVITPVGCVSILNGERNEDMIILGNG</sequence>
<dbReference type="InterPro" id="IPR043131">
    <property type="entry name" value="BCAT-like_N"/>
</dbReference>
<dbReference type="GO" id="GO:0009081">
    <property type="term" value="P:branched-chain amino acid metabolic process"/>
    <property type="evidence" value="ECO:0007669"/>
    <property type="project" value="InterPro"/>
</dbReference>
<gene>
    <name evidence="7" type="ORF">PHATRDRAFT_32849</name>
</gene>
<evidence type="ECO:0000256" key="5">
    <source>
        <dbReference type="ARBA" id="ARBA00022898"/>
    </source>
</evidence>
<dbReference type="EMBL" id="CM000606">
    <property type="protein sequence ID" value="EEC50851.1"/>
    <property type="molecule type" value="Genomic_DNA"/>
</dbReference>
<keyword evidence="3" id="KW-0032">Aminotransferase</keyword>
<comment type="similarity">
    <text evidence="2">Belongs to the class-IV pyridoxal-phosphate-dependent aminotransferase family.</text>
</comment>
<dbReference type="InParanoid" id="B7FST5"/>
<dbReference type="SUPFAM" id="SSF56752">
    <property type="entry name" value="D-aminoacid aminotransferase-like PLP-dependent enzymes"/>
    <property type="match status" value="1"/>
</dbReference>
<reference evidence="7 8" key="1">
    <citation type="journal article" date="2008" name="Nature">
        <title>The Phaeodactylum genome reveals the evolutionary history of diatom genomes.</title>
        <authorList>
            <person name="Bowler C."/>
            <person name="Allen A.E."/>
            <person name="Badger J.H."/>
            <person name="Grimwood J."/>
            <person name="Jabbari K."/>
            <person name="Kuo A."/>
            <person name="Maheswari U."/>
            <person name="Martens C."/>
            <person name="Maumus F."/>
            <person name="Otillar R.P."/>
            <person name="Rayko E."/>
            <person name="Salamov A."/>
            <person name="Vandepoele K."/>
            <person name="Beszteri B."/>
            <person name="Gruber A."/>
            <person name="Heijde M."/>
            <person name="Katinka M."/>
            <person name="Mock T."/>
            <person name="Valentin K."/>
            <person name="Verret F."/>
            <person name="Berges J.A."/>
            <person name="Brownlee C."/>
            <person name="Cadoret J.P."/>
            <person name="Chiovitti A."/>
            <person name="Choi C.J."/>
            <person name="Coesel S."/>
            <person name="De Martino A."/>
            <person name="Detter J.C."/>
            <person name="Durkin C."/>
            <person name="Falciatore A."/>
            <person name="Fournet J."/>
            <person name="Haruta M."/>
            <person name="Huysman M.J."/>
            <person name="Jenkins B.D."/>
            <person name="Jiroutova K."/>
            <person name="Jorgensen R.E."/>
            <person name="Joubert Y."/>
            <person name="Kaplan A."/>
            <person name="Kroger N."/>
            <person name="Kroth P.G."/>
            <person name="La Roche J."/>
            <person name="Lindquist E."/>
            <person name="Lommer M."/>
            <person name="Martin-Jezequel V."/>
            <person name="Lopez P.J."/>
            <person name="Lucas S."/>
            <person name="Mangogna M."/>
            <person name="McGinnis K."/>
            <person name="Medlin L.K."/>
            <person name="Montsant A."/>
            <person name="Oudot-Le Secq M.P."/>
            <person name="Napoli C."/>
            <person name="Obornik M."/>
            <person name="Parker M.S."/>
            <person name="Petit J.L."/>
            <person name="Porcel B.M."/>
            <person name="Poulsen N."/>
            <person name="Robison M."/>
            <person name="Rychlewski L."/>
            <person name="Rynearson T.A."/>
            <person name="Schmutz J."/>
            <person name="Shapiro H."/>
            <person name="Siaut M."/>
            <person name="Stanley M."/>
            <person name="Sussman M.R."/>
            <person name="Taylor A.R."/>
            <person name="Vardi A."/>
            <person name="von Dassow P."/>
            <person name="Vyverman W."/>
            <person name="Willis A."/>
            <person name="Wyrwicz L.S."/>
            <person name="Rokhsar D.S."/>
            <person name="Weissenbach J."/>
            <person name="Armbrust E.V."/>
            <person name="Green B.R."/>
            <person name="Van de Peer Y."/>
            <person name="Grigoriev I.V."/>
        </authorList>
    </citation>
    <scope>NUCLEOTIDE SEQUENCE [LARGE SCALE GENOMIC DNA]</scope>
    <source>
        <strain evidence="7 8">CCAP 1055/1</strain>
    </source>
</reference>
<dbReference type="InterPro" id="IPR001544">
    <property type="entry name" value="Aminotrans_IV"/>
</dbReference>
<dbReference type="STRING" id="556484.B7FST5"/>
<dbReference type="NCBIfam" id="TIGR01123">
    <property type="entry name" value="ilvE_II"/>
    <property type="match status" value="1"/>
</dbReference>
<dbReference type="GeneID" id="7197325"/>
<evidence type="ECO:0000256" key="2">
    <source>
        <dbReference type="ARBA" id="ARBA00009320"/>
    </source>
</evidence>
<protein>
    <recommendedName>
        <fullName evidence="9">Branched-chain-amino-acid transaminase</fullName>
    </recommendedName>
</protein>
<accession>B7FST5</accession>
<reference evidence="8" key="2">
    <citation type="submission" date="2008-08" db="EMBL/GenBank/DDBJ databases">
        <authorList>
            <consortium name="Diatom Consortium"/>
            <person name="Grigoriev I."/>
            <person name="Grimwood J."/>
            <person name="Kuo A."/>
            <person name="Otillar R.P."/>
            <person name="Salamov A."/>
            <person name="Detter J.C."/>
            <person name="Lindquist E."/>
            <person name="Shapiro H."/>
            <person name="Lucas S."/>
            <person name="Glavina del Rio T."/>
            <person name="Pitluck S."/>
            <person name="Rokhsar D."/>
            <person name="Bowler C."/>
        </authorList>
    </citation>
    <scope>GENOME REANNOTATION</scope>
    <source>
        <strain evidence="8">CCAP 1055/1</strain>
    </source>
</reference>
<dbReference type="InterPro" id="IPR033939">
    <property type="entry name" value="BCAT_family"/>
</dbReference>